<dbReference type="AlphaFoldDB" id="A0A2T4UGY3"/>
<evidence type="ECO:0000256" key="1">
    <source>
        <dbReference type="ARBA" id="ARBA00004651"/>
    </source>
</evidence>
<dbReference type="InterPro" id="IPR050833">
    <property type="entry name" value="Poly_Biosynth_Transport"/>
</dbReference>
<feature type="transmembrane region" description="Helical" evidence="7">
    <location>
        <begin position="191"/>
        <end position="215"/>
    </location>
</feature>
<dbReference type="GO" id="GO:0005886">
    <property type="term" value="C:plasma membrane"/>
    <property type="evidence" value="ECO:0007669"/>
    <property type="project" value="UniProtKB-SubCell"/>
</dbReference>
<sequence length="587" mass="61802">MARAVPARQHRGGGRARPARRVARRWHPRVRARRRRGPAVRRRRRRRLRPGPAPHPHRRAGDRAARRGRRAGRRAARLGTLPRRLRGVRRRRAGRAAGLSVTGEQDALEAGRGRAALDVLVQLVGRFGNLALGVVATVVLVQALGIEGNGQWATILAVATLVGVAGEFGLEPSAVRLAAQEREDEARWITALLLVRCAIALPASLLAAAICFAVSTDGTMALAGALVSGTILAGAPMSLRTIFQLRVRNDVPIVVMTVNSVAWLAAIVLLAVLDGGLVAFAASFLAIQVATTGLMVVLALRELDLQGGELVARARRLVRIGFVVGIGTALTTAYAKVDQVMVLEIAGERDAGLYGSAYILLDRLQFIPSAVMTTAFPLLAAAWPGDRPRIHGLAQRILELLLLASAPILAFTVVAPEQVVRALFGAEFQDAGAALPILMGAYVLVAFGYLMGFMAIVVDAQRIFVRIALAGLLFNVVANLLVIPDHGYVGAAWTTLATEVLVCGLAARATLVGRVGMRPALVPLLRIAAAAAVMGVAVAAAERAGAPLAVLVLTAALSYPAAVLALRAVPRSDVTRAVGAVRGRLGG</sequence>
<feature type="transmembrane region" description="Helical" evidence="7">
    <location>
        <begin position="435"/>
        <end position="456"/>
    </location>
</feature>
<feature type="region of interest" description="Disordered" evidence="6">
    <location>
        <begin position="1"/>
        <end position="76"/>
    </location>
</feature>
<feature type="compositionally biased region" description="Basic residues" evidence="6">
    <location>
        <begin position="66"/>
        <end position="76"/>
    </location>
</feature>
<keyword evidence="4 7" id="KW-1133">Transmembrane helix</keyword>
<dbReference type="EMBL" id="PYYB01000001">
    <property type="protein sequence ID" value="PTL58478.1"/>
    <property type="molecule type" value="Genomic_DNA"/>
</dbReference>
<evidence type="ECO:0000256" key="4">
    <source>
        <dbReference type="ARBA" id="ARBA00022989"/>
    </source>
</evidence>
<feature type="transmembrane region" description="Helical" evidence="7">
    <location>
        <begin position="463"/>
        <end position="482"/>
    </location>
</feature>
<feature type="transmembrane region" description="Helical" evidence="7">
    <location>
        <begin position="397"/>
        <end position="415"/>
    </location>
</feature>
<evidence type="ECO:0000313" key="8">
    <source>
        <dbReference type="EMBL" id="PTL58478.1"/>
    </source>
</evidence>
<feature type="transmembrane region" description="Helical" evidence="7">
    <location>
        <begin position="127"/>
        <end position="146"/>
    </location>
</feature>
<name>A0A2T4UGY3_9ACTN</name>
<feature type="transmembrane region" description="Helical" evidence="7">
    <location>
        <begin position="488"/>
        <end position="507"/>
    </location>
</feature>
<evidence type="ECO:0000256" key="6">
    <source>
        <dbReference type="SAM" id="MobiDB-lite"/>
    </source>
</evidence>
<accession>A0A2T4UGY3</accession>
<dbReference type="Proteomes" id="UP000240739">
    <property type="component" value="Unassembled WGS sequence"/>
</dbReference>
<keyword evidence="3 7" id="KW-0812">Transmembrane</keyword>
<feature type="transmembrane region" description="Helical" evidence="7">
    <location>
        <begin position="279"/>
        <end position="300"/>
    </location>
</feature>
<evidence type="ECO:0000256" key="3">
    <source>
        <dbReference type="ARBA" id="ARBA00022692"/>
    </source>
</evidence>
<keyword evidence="9" id="KW-1185">Reference proteome</keyword>
<dbReference type="Pfam" id="PF13440">
    <property type="entry name" value="Polysacc_synt_3"/>
    <property type="match status" value="1"/>
</dbReference>
<evidence type="ECO:0000256" key="7">
    <source>
        <dbReference type="SAM" id="Phobius"/>
    </source>
</evidence>
<proteinExistence type="predicted"/>
<evidence type="ECO:0000256" key="5">
    <source>
        <dbReference type="ARBA" id="ARBA00023136"/>
    </source>
</evidence>
<dbReference type="CDD" id="cd13128">
    <property type="entry name" value="MATE_Wzx_like"/>
    <property type="match status" value="1"/>
</dbReference>
<feature type="transmembrane region" description="Helical" evidence="7">
    <location>
        <begin position="546"/>
        <end position="566"/>
    </location>
</feature>
<keyword evidence="2" id="KW-1003">Cell membrane</keyword>
<feature type="transmembrane region" description="Helical" evidence="7">
    <location>
        <begin position="251"/>
        <end position="273"/>
    </location>
</feature>
<dbReference type="PANTHER" id="PTHR30250">
    <property type="entry name" value="PST FAMILY PREDICTED COLANIC ACID TRANSPORTER"/>
    <property type="match status" value="1"/>
</dbReference>
<feature type="transmembrane region" description="Helical" evidence="7">
    <location>
        <begin position="366"/>
        <end position="385"/>
    </location>
</feature>
<organism evidence="8 9">
    <name type="scientific">Paraconexibacter algicola</name>
    <dbReference type="NCBI Taxonomy" id="2133960"/>
    <lineage>
        <taxon>Bacteria</taxon>
        <taxon>Bacillati</taxon>
        <taxon>Actinomycetota</taxon>
        <taxon>Thermoleophilia</taxon>
        <taxon>Solirubrobacterales</taxon>
        <taxon>Paraconexibacteraceae</taxon>
        <taxon>Paraconexibacter</taxon>
    </lineage>
</organism>
<feature type="transmembrane region" description="Helical" evidence="7">
    <location>
        <begin position="221"/>
        <end position="239"/>
    </location>
</feature>
<evidence type="ECO:0000256" key="2">
    <source>
        <dbReference type="ARBA" id="ARBA00022475"/>
    </source>
</evidence>
<feature type="transmembrane region" description="Helical" evidence="7">
    <location>
        <begin position="152"/>
        <end position="170"/>
    </location>
</feature>
<evidence type="ECO:0000313" key="9">
    <source>
        <dbReference type="Proteomes" id="UP000240739"/>
    </source>
</evidence>
<protein>
    <submittedName>
        <fullName evidence="8">Uncharacterized protein</fullName>
    </submittedName>
</protein>
<feature type="transmembrane region" description="Helical" evidence="7">
    <location>
        <begin position="519"/>
        <end position="540"/>
    </location>
</feature>
<feature type="transmembrane region" description="Helical" evidence="7">
    <location>
        <begin position="320"/>
        <end position="337"/>
    </location>
</feature>
<dbReference type="PANTHER" id="PTHR30250:SF11">
    <property type="entry name" value="O-ANTIGEN TRANSPORTER-RELATED"/>
    <property type="match status" value="1"/>
</dbReference>
<comment type="caution">
    <text evidence="8">The sequence shown here is derived from an EMBL/GenBank/DDBJ whole genome shotgun (WGS) entry which is preliminary data.</text>
</comment>
<reference evidence="8 9" key="1">
    <citation type="submission" date="2018-03" db="EMBL/GenBank/DDBJ databases">
        <title>Aquarubrobacter algicola gen. nov., sp. nov., a novel actinobacterium isolated from shallow eutrophic lake during the end of cyanobacterial harmful algal blooms.</title>
        <authorList>
            <person name="Chun S.J."/>
        </authorList>
    </citation>
    <scope>NUCLEOTIDE SEQUENCE [LARGE SCALE GENOMIC DNA]</scope>
    <source>
        <strain evidence="8 9">Seoho-28</strain>
    </source>
</reference>
<gene>
    <name evidence="8" type="ORF">C7Y72_01815</name>
</gene>
<keyword evidence="5 7" id="KW-0472">Membrane</keyword>
<comment type="subcellular location">
    <subcellularLocation>
        <location evidence="1">Cell membrane</location>
        <topology evidence="1">Multi-pass membrane protein</topology>
    </subcellularLocation>
</comment>
<feature type="compositionally biased region" description="Basic residues" evidence="6">
    <location>
        <begin position="8"/>
        <end position="58"/>
    </location>
</feature>